<dbReference type="SUPFAM" id="SSF49764">
    <property type="entry name" value="HSP20-like chaperones"/>
    <property type="match status" value="1"/>
</dbReference>
<dbReference type="OMA" id="TIKEPHA"/>
<dbReference type="InterPro" id="IPR008978">
    <property type="entry name" value="HSP20-like_chaperone"/>
</dbReference>
<dbReference type="EMBL" id="LYUB02000020">
    <property type="protein sequence ID" value="OVF06590.1"/>
    <property type="molecule type" value="Genomic_DNA"/>
</dbReference>
<dbReference type="Proteomes" id="UP000195602">
    <property type="component" value="Unassembled WGS sequence"/>
</dbReference>
<dbReference type="Pfam" id="PF00011">
    <property type="entry name" value="HSP20"/>
    <property type="match status" value="1"/>
</dbReference>
<name>A0AA91T029_CLALS</name>
<keyword evidence="3" id="KW-0346">Stress response</keyword>
<dbReference type="Gene3D" id="2.60.40.790">
    <property type="match status" value="1"/>
</dbReference>
<evidence type="ECO:0000259" key="2">
    <source>
        <dbReference type="Pfam" id="PF00011"/>
    </source>
</evidence>
<feature type="domain" description="SHSP" evidence="2">
    <location>
        <begin position="92"/>
        <end position="191"/>
    </location>
</feature>
<comment type="caution">
    <text evidence="3">The sequence shown here is derived from an EMBL/GenBank/DDBJ whole genome shotgun (WGS) entry which is preliminary data.</text>
</comment>
<evidence type="ECO:0000313" key="4">
    <source>
        <dbReference type="Proteomes" id="UP000195602"/>
    </source>
</evidence>
<reference evidence="3 4" key="1">
    <citation type="submission" date="2017-04" db="EMBL/GenBank/DDBJ databases">
        <title>Draft genome of the yeast Clavispora lusitaniae type strain CBS 6936.</title>
        <authorList>
            <person name="Durrens P."/>
            <person name="Klopp C."/>
            <person name="Biteau N."/>
            <person name="Fitton-Ouhabi V."/>
            <person name="Dementhon K."/>
            <person name="Accoceberry I."/>
            <person name="Sherman D.J."/>
            <person name="Noel T."/>
        </authorList>
    </citation>
    <scope>NUCLEOTIDE SEQUENCE [LARGE SCALE GENOMIC DNA]</scope>
    <source>
        <strain evidence="3 4">CBS 6936</strain>
    </source>
</reference>
<evidence type="ECO:0000313" key="3">
    <source>
        <dbReference type="EMBL" id="OVF06590.1"/>
    </source>
</evidence>
<sequence length="198" mass="22978">MDKVSLQFNNQKQIINMFRRSPFNSRALYNFDPFFEDPFYESFFHGDRRPRRAINGKDTSDGAVVPSNYQNDSLDFWRKFDDFKHWDDMLEVKEEPDKYLVQVKDDSAHKKDLDVKYHKQENQLQVTLSHKSERDDGENRKFSSSSSSTLSVAFEKPVKPNDISAEVGAEGVVITVPKETSDQENVVSIDVKKQQQSS</sequence>
<feature type="region of interest" description="Disordered" evidence="1">
    <location>
        <begin position="122"/>
        <end position="161"/>
    </location>
</feature>
<dbReference type="CDD" id="cd00298">
    <property type="entry name" value="ACD_sHsps_p23-like"/>
    <property type="match status" value="1"/>
</dbReference>
<protein>
    <submittedName>
        <fullName evidence="3">Small heat shock protein</fullName>
    </submittedName>
</protein>
<organism evidence="3 4">
    <name type="scientific">Clavispora lusitaniae</name>
    <name type="common">Candida lusitaniae</name>
    <dbReference type="NCBI Taxonomy" id="36911"/>
    <lineage>
        <taxon>Eukaryota</taxon>
        <taxon>Fungi</taxon>
        <taxon>Dikarya</taxon>
        <taxon>Ascomycota</taxon>
        <taxon>Saccharomycotina</taxon>
        <taxon>Pichiomycetes</taxon>
        <taxon>Metschnikowiaceae</taxon>
        <taxon>Clavispora</taxon>
    </lineage>
</organism>
<gene>
    <name evidence="3" type="ORF">A9F13_20g00902</name>
</gene>
<dbReference type="KEGG" id="clus:A9F13_20g00902"/>
<proteinExistence type="predicted"/>
<evidence type="ECO:0000256" key="1">
    <source>
        <dbReference type="SAM" id="MobiDB-lite"/>
    </source>
</evidence>
<accession>A0AA91T029</accession>
<dbReference type="AlphaFoldDB" id="A0AA91T029"/>
<feature type="compositionally biased region" description="Basic and acidic residues" evidence="1">
    <location>
        <begin position="130"/>
        <end position="141"/>
    </location>
</feature>
<dbReference type="InterPro" id="IPR002068">
    <property type="entry name" value="A-crystallin/Hsp20_dom"/>
</dbReference>